<dbReference type="EMBL" id="JALNTZ010000009">
    <property type="protein sequence ID" value="KAJ3640909.1"/>
    <property type="molecule type" value="Genomic_DNA"/>
</dbReference>
<proteinExistence type="predicted"/>
<feature type="transmembrane region" description="Helical" evidence="1">
    <location>
        <begin position="139"/>
        <end position="161"/>
    </location>
</feature>
<feature type="transmembrane region" description="Helical" evidence="1">
    <location>
        <begin position="74"/>
        <end position="98"/>
    </location>
</feature>
<keyword evidence="3" id="KW-1185">Reference proteome</keyword>
<organism evidence="2 3">
    <name type="scientific">Zophobas morio</name>
    <dbReference type="NCBI Taxonomy" id="2755281"/>
    <lineage>
        <taxon>Eukaryota</taxon>
        <taxon>Metazoa</taxon>
        <taxon>Ecdysozoa</taxon>
        <taxon>Arthropoda</taxon>
        <taxon>Hexapoda</taxon>
        <taxon>Insecta</taxon>
        <taxon>Pterygota</taxon>
        <taxon>Neoptera</taxon>
        <taxon>Endopterygota</taxon>
        <taxon>Coleoptera</taxon>
        <taxon>Polyphaga</taxon>
        <taxon>Cucujiformia</taxon>
        <taxon>Tenebrionidae</taxon>
        <taxon>Zophobas</taxon>
    </lineage>
</organism>
<dbReference type="Proteomes" id="UP001168821">
    <property type="component" value="Unassembled WGS sequence"/>
</dbReference>
<evidence type="ECO:0000313" key="2">
    <source>
        <dbReference type="EMBL" id="KAJ3640909.1"/>
    </source>
</evidence>
<reference evidence="2" key="1">
    <citation type="journal article" date="2023" name="G3 (Bethesda)">
        <title>Whole genome assemblies of Zophobas morio and Tenebrio molitor.</title>
        <authorList>
            <person name="Kaur S."/>
            <person name="Stinson S.A."/>
            <person name="diCenzo G.C."/>
        </authorList>
    </citation>
    <scope>NUCLEOTIDE SEQUENCE</scope>
    <source>
        <strain evidence="2">QUZm001</strain>
    </source>
</reference>
<feature type="transmembrane region" description="Helical" evidence="1">
    <location>
        <begin position="43"/>
        <end position="62"/>
    </location>
</feature>
<protein>
    <submittedName>
        <fullName evidence="2">Uncharacterized protein</fullName>
    </submittedName>
</protein>
<comment type="caution">
    <text evidence="2">The sequence shown here is derived from an EMBL/GenBank/DDBJ whole genome shotgun (WGS) entry which is preliminary data.</text>
</comment>
<keyword evidence="1" id="KW-0812">Transmembrane</keyword>
<feature type="transmembrane region" description="Helical" evidence="1">
    <location>
        <begin position="110"/>
        <end position="132"/>
    </location>
</feature>
<name>A0AA38HPD5_9CUCU</name>
<sequence length="204" mass="23226">MAIKLILHHVGAVVRVIKKMRDRDCFWWEDRCECSLKNGGYVIGWFGVIYRSAAIFTLAVLIPEMEDEDDYVRVMLLSILLTYFFISLAANFLLIVGLSKKHPNYLLPYLGIYGVEILVLLASLLGGIILIVKMVSARILYYFVPCGLLIIGSYAYCWSLLVRLFHEFRQASVETSSLTSQLSDCGYVKFRCSCFKSDSLYVVT</sequence>
<dbReference type="AlphaFoldDB" id="A0AA38HPD5"/>
<evidence type="ECO:0000256" key="1">
    <source>
        <dbReference type="SAM" id="Phobius"/>
    </source>
</evidence>
<keyword evidence="1" id="KW-0472">Membrane</keyword>
<accession>A0AA38HPD5</accession>
<evidence type="ECO:0000313" key="3">
    <source>
        <dbReference type="Proteomes" id="UP001168821"/>
    </source>
</evidence>
<keyword evidence="1" id="KW-1133">Transmembrane helix</keyword>
<gene>
    <name evidence="2" type="ORF">Zmor_027442</name>
</gene>